<keyword evidence="3" id="KW-0378">Hydrolase</keyword>
<comment type="similarity">
    <text evidence="4">Belongs to the metallophosphoesterase superfamily.</text>
</comment>
<gene>
    <name evidence="6" type="ORF">GQF01_34690</name>
</gene>
<comment type="caution">
    <text evidence="6">The sequence shown here is derived from an EMBL/GenBank/DDBJ whole genome shotgun (WGS) entry which is preliminary data.</text>
</comment>
<evidence type="ECO:0000256" key="4">
    <source>
        <dbReference type="ARBA" id="ARBA00061089"/>
    </source>
</evidence>
<dbReference type="SUPFAM" id="SSF56300">
    <property type="entry name" value="Metallo-dependent phosphatases"/>
    <property type="match status" value="1"/>
</dbReference>
<dbReference type="InterPro" id="IPR004843">
    <property type="entry name" value="Calcineurin-like_PHP"/>
</dbReference>
<dbReference type="PANTHER" id="PTHR31302:SF31">
    <property type="entry name" value="PHOSPHODIESTERASE YAEI"/>
    <property type="match status" value="1"/>
</dbReference>
<dbReference type="EMBL" id="WTUZ01000040">
    <property type="protein sequence ID" value="MZQ87277.1"/>
    <property type="molecule type" value="Genomic_DNA"/>
</dbReference>
<name>A0A6L8VAD8_9BACL</name>
<evidence type="ECO:0000256" key="1">
    <source>
        <dbReference type="ARBA" id="ARBA00001968"/>
    </source>
</evidence>
<feature type="domain" description="Calcineurin-like phosphoesterase" evidence="5">
    <location>
        <begin position="62"/>
        <end position="223"/>
    </location>
</feature>
<dbReference type="Proteomes" id="UP000481087">
    <property type="component" value="Unassembled WGS sequence"/>
</dbReference>
<evidence type="ECO:0000313" key="7">
    <source>
        <dbReference type="Proteomes" id="UP000481087"/>
    </source>
</evidence>
<dbReference type="RefSeq" id="WP_161411899.1">
    <property type="nucleotide sequence ID" value="NZ_WTUZ01000040.1"/>
</dbReference>
<evidence type="ECO:0000313" key="6">
    <source>
        <dbReference type="EMBL" id="MZQ87277.1"/>
    </source>
</evidence>
<evidence type="ECO:0000256" key="2">
    <source>
        <dbReference type="ARBA" id="ARBA00022723"/>
    </source>
</evidence>
<dbReference type="InterPro" id="IPR006311">
    <property type="entry name" value="TAT_signal"/>
</dbReference>
<dbReference type="PANTHER" id="PTHR31302">
    <property type="entry name" value="TRANSMEMBRANE PROTEIN WITH METALLOPHOSPHOESTERASE DOMAIN-RELATED"/>
    <property type="match status" value="1"/>
</dbReference>
<dbReference type="GO" id="GO:0009245">
    <property type="term" value="P:lipid A biosynthetic process"/>
    <property type="evidence" value="ECO:0007669"/>
    <property type="project" value="TreeGrafter"/>
</dbReference>
<dbReference type="FunFam" id="3.60.21.10:FF:000028">
    <property type="entry name" value="Putative metallophosphoesterase"/>
    <property type="match status" value="1"/>
</dbReference>
<dbReference type="AlphaFoldDB" id="A0A6L8VAD8"/>
<dbReference type="GO" id="GO:0046872">
    <property type="term" value="F:metal ion binding"/>
    <property type="evidence" value="ECO:0007669"/>
    <property type="project" value="UniProtKB-KW"/>
</dbReference>
<dbReference type="Pfam" id="PF00149">
    <property type="entry name" value="Metallophos"/>
    <property type="match status" value="1"/>
</dbReference>
<evidence type="ECO:0000259" key="5">
    <source>
        <dbReference type="Pfam" id="PF00149"/>
    </source>
</evidence>
<accession>A0A6L8VAD8</accession>
<sequence length="289" mass="32182">MQSTPPVTRRTFLKKGALLAGSLLASGGLVGSYSSFIETKWYDTTRITLSFERLPNAFHGLKLVQFSDLHIGHHFNLRDLERIVTLINKEKPDLLTFTGDLFDARITEDETLTSKLLASLEAPLGKWAVLGNHDKWIDKNYTLPILQNGGFQTLINACKKITYKGQTIQIAGVEDRLTGSPDIVKTLQGTNAQMFTLLLSHCPDFANQVAAQPIDLQLSGHSHGGQIRLPLLGALFTPMQGKKYVMGLYEVPDSKLLVYTNRGIGTTFLPFRFLCRPEITVITLEKRKP</sequence>
<dbReference type="InterPro" id="IPR029052">
    <property type="entry name" value="Metallo-depent_PP-like"/>
</dbReference>
<comment type="cofactor">
    <cofactor evidence="1">
        <name>a divalent metal cation</name>
        <dbReference type="ChEBI" id="CHEBI:60240"/>
    </cofactor>
</comment>
<reference evidence="6 7" key="1">
    <citation type="submission" date="2019-12" db="EMBL/GenBank/DDBJ databases">
        <title>Paenibacillus sp. nov. sp. isolated from soil.</title>
        <authorList>
            <person name="Kim J."/>
            <person name="Jeong S.E."/>
            <person name="Jung H.S."/>
            <person name="Jeon C.O."/>
        </authorList>
    </citation>
    <scope>NUCLEOTIDE SEQUENCE [LARGE SCALE GENOMIC DNA]</scope>
    <source>
        <strain evidence="6 7">5J-6</strain>
    </source>
</reference>
<evidence type="ECO:0000256" key="3">
    <source>
        <dbReference type="ARBA" id="ARBA00022801"/>
    </source>
</evidence>
<keyword evidence="7" id="KW-1185">Reference proteome</keyword>
<dbReference type="InterPro" id="IPR051158">
    <property type="entry name" value="Metallophosphoesterase_sf"/>
</dbReference>
<dbReference type="Gene3D" id="3.60.21.10">
    <property type="match status" value="1"/>
</dbReference>
<protein>
    <submittedName>
        <fullName evidence="6">Metallophosphoesterase</fullName>
    </submittedName>
</protein>
<organism evidence="6 7">
    <name type="scientific">Paenibacillus silvestris</name>
    <dbReference type="NCBI Taxonomy" id="2606219"/>
    <lineage>
        <taxon>Bacteria</taxon>
        <taxon>Bacillati</taxon>
        <taxon>Bacillota</taxon>
        <taxon>Bacilli</taxon>
        <taxon>Bacillales</taxon>
        <taxon>Paenibacillaceae</taxon>
        <taxon>Paenibacillus</taxon>
    </lineage>
</organism>
<dbReference type="GO" id="GO:0008758">
    <property type="term" value="F:UDP-2,3-diacylglucosamine hydrolase activity"/>
    <property type="evidence" value="ECO:0007669"/>
    <property type="project" value="TreeGrafter"/>
</dbReference>
<keyword evidence="2" id="KW-0479">Metal-binding</keyword>
<dbReference type="CDD" id="cd07385">
    <property type="entry name" value="MPP_YkuE_C"/>
    <property type="match status" value="1"/>
</dbReference>
<dbReference type="PROSITE" id="PS51318">
    <property type="entry name" value="TAT"/>
    <property type="match status" value="1"/>
</dbReference>
<dbReference type="GO" id="GO:0016020">
    <property type="term" value="C:membrane"/>
    <property type="evidence" value="ECO:0007669"/>
    <property type="project" value="GOC"/>
</dbReference>
<proteinExistence type="inferred from homology"/>